<keyword evidence="3 4" id="KW-0413">Isomerase</keyword>
<dbReference type="Proteomes" id="UP000190777">
    <property type="component" value="Unassembled WGS sequence"/>
</dbReference>
<dbReference type="RefSeq" id="WP_079324846.1">
    <property type="nucleotide sequence ID" value="NZ_MXAP01000039.1"/>
</dbReference>
<evidence type="ECO:0000313" key="9">
    <source>
        <dbReference type="Proteomes" id="UP000254618"/>
    </source>
</evidence>
<sequence>MTHHALHRPFAPAIISADFKTYPTDFIVKELMPVDFSGQGEHLWVHVCKVGMNTAFVAKLLADWAGILMRDVGYSGLKDRHAQTYQWFSLRLPKRGMPALEFDELVKNHLKEGESLTLIAHHWHDKKLHRGTHKANAFTITLRQVAGETSAINAQLARIKQAGAPNYFGEQRFGRDGDNINQAKAFFEKILSSTKPYKPFKKDMDKHSLYVSSARSMLFNALLGERVRLGCWDKAVTGDVFNLDGTGSIFCADIDNEIIRRVSEQDIHPTAPLFGVGEPKNTDESLRIYQAVLAQDEFELIKNGLLKVGVKLAQRPLRLRVHGLNWQWHDDSLTLDFELPTGSFATSVLFALCENLVENPKTPLMANGVLTDSIR</sequence>
<dbReference type="PROSITE" id="PS50984">
    <property type="entry name" value="TRUD"/>
    <property type="match status" value="1"/>
</dbReference>
<comment type="catalytic activity">
    <reaction evidence="4">
        <text>uridine(13) in tRNA = pseudouridine(13) in tRNA</text>
        <dbReference type="Rhea" id="RHEA:42540"/>
        <dbReference type="Rhea" id="RHEA-COMP:10105"/>
        <dbReference type="Rhea" id="RHEA-COMP:10106"/>
        <dbReference type="ChEBI" id="CHEBI:65314"/>
        <dbReference type="ChEBI" id="CHEBI:65315"/>
        <dbReference type="EC" id="5.4.99.27"/>
    </reaction>
</comment>
<proteinExistence type="inferred from homology"/>
<comment type="similarity">
    <text evidence="1 4">Belongs to the pseudouridine synthase TruD family.</text>
</comment>
<reference evidence="6 8" key="1">
    <citation type="submission" date="2017-03" db="EMBL/GenBank/DDBJ databases">
        <title>Draft genome sequence of Moraxella equi CCUG 4950T type strain.</title>
        <authorList>
            <person name="Salva-Serra F."/>
            <person name="Engstrom-Jakobsson H."/>
            <person name="Thorell K."/>
            <person name="Jaen-Luchoro D."/>
            <person name="Gonzales-Siles L."/>
            <person name="Karlsson R."/>
            <person name="Yazdan S."/>
            <person name="Boulund F."/>
            <person name="Johnning A."/>
            <person name="Engstrand L."/>
            <person name="Kristiansson E."/>
            <person name="Moore E."/>
        </authorList>
    </citation>
    <scope>NUCLEOTIDE SEQUENCE [LARGE SCALE GENOMIC DNA]</scope>
    <source>
        <strain evidence="6 8">CCUG 4950</strain>
    </source>
</reference>
<evidence type="ECO:0000313" key="8">
    <source>
        <dbReference type="Proteomes" id="UP000190777"/>
    </source>
</evidence>
<dbReference type="EMBL" id="UGQF01000001">
    <property type="protein sequence ID" value="STZ03360.1"/>
    <property type="molecule type" value="Genomic_DNA"/>
</dbReference>
<dbReference type="HAMAP" id="MF_01082">
    <property type="entry name" value="TruD"/>
    <property type="match status" value="1"/>
</dbReference>
<dbReference type="GO" id="GO:0005829">
    <property type="term" value="C:cytosol"/>
    <property type="evidence" value="ECO:0007669"/>
    <property type="project" value="TreeGrafter"/>
</dbReference>
<dbReference type="InterPro" id="IPR001656">
    <property type="entry name" value="PsdUridine_synth_TruD"/>
</dbReference>
<feature type="domain" description="TRUD" evidence="5">
    <location>
        <begin position="163"/>
        <end position="320"/>
    </location>
</feature>
<dbReference type="PANTHER" id="PTHR47811:SF1">
    <property type="entry name" value="TRNA PSEUDOURIDINE SYNTHASE D"/>
    <property type="match status" value="1"/>
</dbReference>
<dbReference type="Proteomes" id="UP000254618">
    <property type="component" value="Unassembled WGS sequence"/>
</dbReference>
<dbReference type="InterPro" id="IPR050170">
    <property type="entry name" value="TruD_pseudoU_synthase"/>
</dbReference>
<evidence type="ECO:0000256" key="1">
    <source>
        <dbReference type="ARBA" id="ARBA00007953"/>
    </source>
</evidence>
<dbReference type="EC" id="5.4.99.27" evidence="4"/>
<dbReference type="InterPro" id="IPR042214">
    <property type="entry name" value="TruD_catalytic"/>
</dbReference>
<dbReference type="CDD" id="cd02575">
    <property type="entry name" value="PseudoU_synth_EcTruD"/>
    <property type="match status" value="1"/>
</dbReference>
<dbReference type="GO" id="GO:0031119">
    <property type="term" value="P:tRNA pseudouridine synthesis"/>
    <property type="evidence" value="ECO:0007669"/>
    <property type="project" value="UniProtKB-UniRule"/>
</dbReference>
<dbReference type="SUPFAM" id="SSF55120">
    <property type="entry name" value="Pseudouridine synthase"/>
    <property type="match status" value="1"/>
</dbReference>
<dbReference type="Gene3D" id="3.30.2340.10">
    <property type="entry name" value="TruD, insertion domain"/>
    <property type="match status" value="1"/>
</dbReference>
<protein>
    <recommendedName>
        <fullName evidence="4">tRNA pseudouridine synthase D</fullName>
        <ecNumber evidence="4">5.4.99.27</ecNumber>
    </recommendedName>
    <alternativeName>
        <fullName evidence="4">tRNA pseudouridine(13) synthase</fullName>
    </alternativeName>
    <alternativeName>
        <fullName evidence="4">tRNA pseudouridylate synthase D</fullName>
    </alternativeName>
    <alternativeName>
        <fullName evidence="4">tRNA-uridine isomerase D</fullName>
    </alternativeName>
</protein>
<evidence type="ECO:0000256" key="4">
    <source>
        <dbReference type="HAMAP-Rule" id="MF_01082"/>
    </source>
</evidence>
<evidence type="ECO:0000256" key="3">
    <source>
        <dbReference type="ARBA" id="ARBA00023235"/>
    </source>
</evidence>
<dbReference type="GO" id="GO:0003723">
    <property type="term" value="F:RNA binding"/>
    <property type="evidence" value="ECO:0007669"/>
    <property type="project" value="InterPro"/>
</dbReference>
<dbReference type="PANTHER" id="PTHR47811">
    <property type="entry name" value="TRNA PSEUDOURIDINE SYNTHASE D"/>
    <property type="match status" value="1"/>
</dbReference>
<keyword evidence="8" id="KW-1185">Reference proteome</keyword>
<dbReference type="InterPro" id="IPR020103">
    <property type="entry name" value="PsdUridine_synth_cat_dom_sf"/>
</dbReference>
<comment type="function">
    <text evidence="4">Responsible for synthesis of pseudouridine from uracil-13 in transfer RNAs.</text>
</comment>
<feature type="active site" description="Nucleophile" evidence="4">
    <location>
        <position position="79"/>
    </location>
</feature>
<evidence type="ECO:0000259" key="5">
    <source>
        <dbReference type="PROSITE" id="PS50984"/>
    </source>
</evidence>
<dbReference type="InterPro" id="IPR043165">
    <property type="entry name" value="TruD_insert_sf"/>
</dbReference>
<dbReference type="EMBL" id="MXAP01000039">
    <property type="protein sequence ID" value="OPH39451.1"/>
    <property type="molecule type" value="Genomic_DNA"/>
</dbReference>
<dbReference type="GO" id="GO:0160150">
    <property type="term" value="F:tRNA pseudouridine(13) synthase activity"/>
    <property type="evidence" value="ECO:0007669"/>
    <property type="project" value="UniProtKB-EC"/>
</dbReference>
<accession>A0A378QSE9</accession>
<evidence type="ECO:0000313" key="7">
    <source>
        <dbReference type="EMBL" id="STZ03360.1"/>
    </source>
</evidence>
<dbReference type="Pfam" id="PF01142">
    <property type="entry name" value="TruD"/>
    <property type="match status" value="2"/>
</dbReference>
<evidence type="ECO:0000313" key="6">
    <source>
        <dbReference type="EMBL" id="OPH39451.1"/>
    </source>
</evidence>
<dbReference type="InterPro" id="IPR011760">
    <property type="entry name" value="PsdUridine_synth_TruD_insert"/>
</dbReference>
<organism evidence="7 9">
    <name type="scientific">Moraxella equi</name>
    <dbReference type="NCBI Taxonomy" id="60442"/>
    <lineage>
        <taxon>Bacteria</taxon>
        <taxon>Pseudomonadati</taxon>
        <taxon>Pseudomonadota</taxon>
        <taxon>Gammaproteobacteria</taxon>
        <taxon>Moraxellales</taxon>
        <taxon>Moraxellaceae</taxon>
        <taxon>Moraxella</taxon>
    </lineage>
</organism>
<gene>
    <name evidence="4 7" type="primary">truD</name>
    <name evidence="6" type="ORF">B5J93_04110</name>
    <name evidence="7" type="ORF">NCTC11012_01604</name>
</gene>
<reference evidence="7 9" key="2">
    <citation type="submission" date="2018-06" db="EMBL/GenBank/DDBJ databases">
        <authorList>
            <consortium name="Pathogen Informatics"/>
            <person name="Doyle S."/>
        </authorList>
    </citation>
    <scope>NUCLEOTIDE SEQUENCE [LARGE SCALE GENOMIC DNA]</scope>
    <source>
        <strain evidence="7 9">NCTC11012</strain>
    </source>
</reference>
<name>A0A378QSE9_9GAMM</name>
<dbReference type="AlphaFoldDB" id="A0A378QSE9"/>
<keyword evidence="2 4" id="KW-0819">tRNA processing</keyword>
<dbReference type="Gene3D" id="3.30.2350.20">
    <property type="entry name" value="TruD, catalytic domain"/>
    <property type="match status" value="1"/>
</dbReference>
<evidence type="ECO:0000256" key="2">
    <source>
        <dbReference type="ARBA" id="ARBA00022694"/>
    </source>
</evidence>